<comment type="similarity">
    <text evidence="1">Belongs to the peptidase S33 family.</text>
</comment>
<dbReference type="InterPro" id="IPR051601">
    <property type="entry name" value="Serine_prot/Carboxylest_S33"/>
</dbReference>
<evidence type="ECO:0000256" key="1">
    <source>
        <dbReference type="ARBA" id="ARBA00010088"/>
    </source>
</evidence>
<evidence type="ECO:0000313" key="6">
    <source>
        <dbReference type="EMBL" id="EJT99587.1"/>
    </source>
</evidence>
<dbReference type="RefSeq" id="XP_040626485.1">
    <property type="nucleotide sequence ID" value="XM_040773339.1"/>
</dbReference>
<dbReference type="OrthoDB" id="425534at2759"/>
<feature type="domain" description="AB hydrolase-1" evidence="4">
    <location>
        <begin position="125"/>
        <end position="312"/>
    </location>
</feature>
<dbReference type="Gene3D" id="3.40.50.1820">
    <property type="entry name" value="alpha/beta hydrolase"/>
    <property type="match status" value="1"/>
</dbReference>
<dbReference type="Pfam" id="PF08386">
    <property type="entry name" value="Abhydrolase_4"/>
    <property type="match status" value="1"/>
</dbReference>
<dbReference type="Proteomes" id="UP000030653">
    <property type="component" value="Unassembled WGS sequence"/>
</dbReference>
<evidence type="ECO:0000259" key="4">
    <source>
        <dbReference type="Pfam" id="PF00561"/>
    </source>
</evidence>
<evidence type="ECO:0000259" key="5">
    <source>
        <dbReference type="Pfam" id="PF08386"/>
    </source>
</evidence>
<dbReference type="PANTHER" id="PTHR43248">
    <property type="entry name" value="2-SUCCINYL-6-HYDROXY-2,4-CYCLOHEXADIENE-1-CARBOXYLATE SYNTHASE"/>
    <property type="match status" value="1"/>
</dbReference>
<keyword evidence="2 6" id="KW-0378">Hydrolase</keyword>
<dbReference type="GeneID" id="63688401"/>
<dbReference type="InterPro" id="IPR029058">
    <property type="entry name" value="AB_hydrolase_fold"/>
</dbReference>
<dbReference type="OMA" id="WPRANCF"/>
<name>M5G750_DACPD</name>
<dbReference type="STRING" id="1858805.M5G750"/>
<dbReference type="GO" id="GO:0016787">
    <property type="term" value="F:hydrolase activity"/>
    <property type="evidence" value="ECO:0007669"/>
    <property type="project" value="UniProtKB-KW"/>
</dbReference>
<keyword evidence="7" id="KW-1185">Reference proteome</keyword>
<gene>
    <name evidence="6" type="ORF">DACRYDRAFT_23677</name>
</gene>
<evidence type="ECO:0000313" key="7">
    <source>
        <dbReference type="Proteomes" id="UP000030653"/>
    </source>
</evidence>
<evidence type="ECO:0000256" key="2">
    <source>
        <dbReference type="ARBA" id="ARBA00022801"/>
    </source>
</evidence>
<feature type="domain" description="Peptidase S33 tripeptidyl aminopeptidase-like C-terminal" evidence="5">
    <location>
        <begin position="496"/>
        <end position="600"/>
    </location>
</feature>
<dbReference type="AlphaFoldDB" id="M5G750"/>
<sequence length="648" mass="70592">MDSKGDIENVNLLSNSLVKRNKTRWAIGATLVFLLLQCVVSGPQLLLSPLFTPTSQAPPVGMDSDLASGISWFACPDVTEFDCAFFSVPLSYATPVPDERVSLALRRYPATAPKDQYLGTLFTNPGGPGGSGTAYLVERGPALSKILSGRYDILSWDPRGVNMTTPPLGCYTTDFAEFLQEFKQTQLGLPMSPHYTLANDTLSPGAAAAQAGADEWYLRTDAYYQATVSSCAKNGNSKILSAVSTAHVVQDIRSMLFALGEEDVGLNYWGFSYGTILGATFSAMFPELLHRVLLDGVSDSVTYTRDMYTWGKSGMNDTHLVWEGFLKECAAAGPTRCALAGEGRSAEDIETLVWELEERLLAHPMPVAYTGLNSGILTASDVRLAIFAALYKPFAWPSLAKALAAAISGDGGPLIDMNGFQSLDERRDRDPLDNVFHRYMARPLSKPVGSPLSTEAIMCSDTLRSALLPPGATEPNQTYFRQWAEELALQSPTGENWARWIGRCRWWNVTAAEVYRGPWTKEEGLRKTKFPVVFFSMDADPVTPLSAATSMASGFGKDSATLVINRGYGHCSIAHPSMCVAKTMRAYFFDGVVPEWGTTCTSDPGQLFPDSSVLSQGEHVPHVASMTAEDVEIWEALQTLASSEHNMW</sequence>
<feature type="transmembrane region" description="Helical" evidence="3">
    <location>
        <begin position="25"/>
        <end position="46"/>
    </location>
</feature>
<dbReference type="EMBL" id="JH795869">
    <property type="protein sequence ID" value="EJT99587.1"/>
    <property type="molecule type" value="Genomic_DNA"/>
</dbReference>
<dbReference type="InterPro" id="IPR000073">
    <property type="entry name" value="AB_hydrolase_1"/>
</dbReference>
<proteinExistence type="inferred from homology"/>
<dbReference type="SUPFAM" id="SSF53474">
    <property type="entry name" value="alpha/beta-Hydrolases"/>
    <property type="match status" value="1"/>
</dbReference>
<keyword evidence="3" id="KW-0812">Transmembrane</keyword>
<dbReference type="Pfam" id="PF00561">
    <property type="entry name" value="Abhydrolase_1"/>
    <property type="match status" value="1"/>
</dbReference>
<accession>M5G750</accession>
<keyword evidence="3" id="KW-0472">Membrane</keyword>
<dbReference type="HOGENOM" id="CLU_013364_5_0_1"/>
<evidence type="ECO:0000256" key="3">
    <source>
        <dbReference type="SAM" id="Phobius"/>
    </source>
</evidence>
<dbReference type="PANTHER" id="PTHR43248:SF25">
    <property type="entry name" value="AB HYDROLASE-1 DOMAIN-CONTAINING PROTEIN-RELATED"/>
    <property type="match status" value="1"/>
</dbReference>
<protein>
    <submittedName>
        <fullName evidence="6">Alpha/beta-hydrolase</fullName>
    </submittedName>
</protein>
<dbReference type="InterPro" id="IPR013595">
    <property type="entry name" value="Pept_S33_TAP-like_C"/>
</dbReference>
<organism evidence="6 7">
    <name type="scientific">Dacryopinax primogenitus (strain DJM 731)</name>
    <name type="common">Brown rot fungus</name>
    <dbReference type="NCBI Taxonomy" id="1858805"/>
    <lineage>
        <taxon>Eukaryota</taxon>
        <taxon>Fungi</taxon>
        <taxon>Dikarya</taxon>
        <taxon>Basidiomycota</taxon>
        <taxon>Agaricomycotina</taxon>
        <taxon>Dacrymycetes</taxon>
        <taxon>Dacrymycetales</taxon>
        <taxon>Dacrymycetaceae</taxon>
        <taxon>Dacryopinax</taxon>
    </lineage>
</organism>
<reference evidence="6 7" key="1">
    <citation type="journal article" date="2012" name="Science">
        <title>The Paleozoic origin of enzymatic lignin decomposition reconstructed from 31 fungal genomes.</title>
        <authorList>
            <person name="Floudas D."/>
            <person name="Binder M."/>
            <person name="Riley R."/>
            <person name="Barry K."/>
            <person name="Blanchette R.A."/>
            <person name="Henrissat B."/>
            <person name="Martinez A.T."/>
            <person name="Otillar R."/>
            <person name="Spatafora J.W."/>
            <person name="Yadav J.S."/>
            <person name="Aerts A."/>
            <person name="Benoit I."/>
            <person name="Boyd A."/>
            <person name="Carlson A."/>
            <person name="Copeland A."/>
            <person name="Coutinho P.M."/>
            <person name="de Vries R.P."/>
            <person name="Ferreira P."/>
            <person name="Findley K."/>
            <person name="Foster B."/>
            <person name="Gaskell J."/>
            <person name="Glotzer D."/>
            <person name="Gorecki P."/>
            <person name="Heitman J."/>
            <person name="Hesse C."/>
            <person name="Hori C."/>
            <person name="Igarashi K."/>
            <person name="Jurgens J.A."/>
            <person name="Kallen N."/>
            <person name="Kersten P."/>
            <person name="Kohler A."/>
            <person name="Kuees U."/>
            <person name="Kumar T.K.A."/>
            <person name="Kuo A."/>
            <person name="LaButti K."/>
            <person name="Larrondo L.F."/>
            <person name="Lindquist E."/>
            <person name="Ling A."/>
            <person name="Lombard V."/>
            <person name="Lucas S."/>
            <person name="Lundell T."/>
            <person name="Martin R."/>
            <person name="McLaughlin D.J."/>
            <person name="Morgenstern I."/>
            <person name="Morin E."/>
            <person name="Murat C."/>
            <person name="Nagy L.G."/>
            <person name="Nolan M."/>
            <person name="Ohm R.A."/>
            <person name="Patyshakuliyeva A."/>
            <person name="Rokas A."/>
            <person name="Ruiz-Duenas F.J."/>
            <person name="Sabat G."/>
            <person name="Salamov A."/>
            <person name="Samejima M."/>
            <person name="Schmutz J."/>
            <person name="Slot J.C."/>
            <person name="St John F."/>
            <person name="Stenlid J."/>
            <person name="Sun H."/>
            <person name="Sun S."/>
            <person name="Syed K."/>
            <person name="Tsang A."/>
            <person name="Wiebenga A."/>
            <person name="Young D."/>
            <person name="Pisabarro A."/>
            <person name="Eastwood D.C."/>
            <person name="Martin F."/>
            <person name="Cullen D."/>
            <person name="Grigoriev I.V."/>
            <person name="Hibbett D.S."/>
        </authorList>
    </citation>
    <scope>NUCLEOTIDE SEQUENCE [LARGE SCALE GENOMIC DNA]</scope>
    <source>
        <strain evidence="6 7">DJM-731 SS1</strain>
    </source>
</reference>
<keyword evidence="3" id="KW-1133">Transmembrane helix</keyword>